<dbReference type="PROSITE" id="PS00108">
    <property type="entry name" value="PROTEIN_KINASE_ST"/>
    <property type="match status" value="1"/>
</dbReference>
<evidence type="ECO:0000256" key="6">
    <source>
        <dbReference type="ARBA" id="ARBA00022777"/>
    </source>
</evidence>
<dbReference type="PROSITE" id="PS00107">
    <property type="entry name" value="PROTEIN_KINASE_ATP"/>
    <property type="match status" value="1"/>
</dbReference>
<keyword evidence="14" id="KW-1185">Reference proteome</keyword>
<feature type="domain" description="Protein kinase" evidence="12">
    <location>
        <begin position="22"/>
        <end position="297"/>
    </location>
</feature>
<evidence type="ECO:0000256" key="10">
    <source>
        <dbReference type="RuleBase" id="RU000304"/>
    </source>
</evidence>
<evidence type="ECO:0000259" key="12">
    <source>
        <dbReference type="PROSITE" id="PS50011"/>
    </source>
</evidence>
<proteinExistence type="inferred from homology"/>
<dbReference type="GeneID" id="20564682"/>
<dbReference type="GO" id="GO:0005634">
    <property type="term" value="C:nucleus"/>
    <property type="evidence" value="ECO:0007669"/>
    <property type="project" value="UniProtKB-SubCell"/>
</dbReference>
<comment type="similarity">
    <text evidence="2">Belongs to the protein kinase superfamily. CMGC Ser/Thr protein kinase family. CDC2/CDKX subfamily.</text>
</comment>
<keyword evidence="5 9" id="KW-0547">Nucleotide-binding</keyword>
<dbReference type="EMBL" id="CP003530">
    <property type="protein sequence ID" value="AFN84065.1"/>
    <property type="molecule type" value="Genomic_DNA"/>
</dbReference>
<dbReference type="AlphaFoldDB" id="I7AGY5"/>
<dbReference type="FunFam" id="1.10.510.10:FF:000624">
    <property type="entry name" value="Mitogen-activated protein kinase"/>
    <property type="match status" value="1"/>
</dbReference>
<dbReference type="GO" id="GO:0005524">
    <property type="term" value="F:ATP binding"/>
    <property type="evidence" value="ECO:0007669"/>
    <property type="project" value="UniProtKB-UniRule"/>
</dbReference>
<dbReference type="Gene3D" id="1.10.510.10">
    <property type="entry name" value="Transferase(Phosphotransferase) domain 1"/>
    <property type="match status" value="1"/>
</dbReference>
<dbReference type="PANTHER" id="PTHR24056">
    <property type="entry name" value="CELL DIVISION PROTEIN KINASE"/>
    <property type="match status" value="1"/>
</dbReference>
<feature type="region of interest" description="Disordered" evidence="11">
    <location>
        <begin position="308"/>
        <end position="329"/>
    </location>
</feature>
<evidence type="ECO:0000256" key="9">
    <source>
        <dbReference type="PROSITE-ProRule" id="PRU10141"/>
    </source>
</evidence>
<dbReference type="HOGENOM" id="CLU_000288_181_6_1"/>
<protein>
    <submittedName>
        <fullName evidence="13">Cyclin-dependent protein kinase 9-like protein kinase</fullName>
    </submittedName>
</protein>
<accession>I7AGY5</accession>
<evidence type="ECO:0000313" key="13">
    <source>
        <dbReference type="EMBL" id="AFN84065.1"/>
    </source>
</evidence>
<reference evidence="13 14" key="1">
    <citation type="journal article" date="2012" name="Proc. Natl. Acad. Sci. U.S.A.">
        <title>Gain and loss of multiple functionally related, horizontally transferred genes in the reduced genomes of two microsporidian parasites.</title>
        <authorList>
            <person name="Pombert J.-F."/>
            <person name="Selman M."/>
            <person name="Burki F."/>
            <person name="Bardell F.T."/>
            <person name="Farinelli L."/>
            <person name="Solter L.F."/>
            <person name="Whitman D.W."/>
            <person name="Weiss L.M."/>
            <person name="Corradi N."/>
            <person name="Keeling P.J."/>
        </authorList>
    </citation>
    <scope>NUCLEOTIDE SEQUENCE [LARGE SCALE GENOMIC DNA]</scope>
    <source>
        <strain evidence="13 14">SJ-2008</strain>
    </source>
</reference>
<dbReference type="InterPro" id="IPR017441">
    <property type="entry name" value="Protein_kinase_ATP_BS"/>
</dbReference>
<evidence type="ECO:0000256" key="1">
    <source>
        <dbReference type="ARBA" id="ARBA00004123"/>
    </source>
</evidence>
<keyword evidence="6" id="KW-0418">Kinase</keyword>
<keyword evidence="7 9" id="KW-0067">ATP-binding</keyword>
<dbReference type="Proteomes" id="UP000010094">
    <property type="component" value="Chromosome XI"/>
</dbReference>
<dbReference type="VEuPathDB" id="MicrosporidiaDB:EROM_110830"/>
<dbReference type="InterPro" id="IPR008271">
    <property type="entry name" value="Ser/Thr_kinase_AS"/>
</dbReference>
<name>I7AGY5_ENCRO</name>
<evidence type="ECO:0000256" key="5">
    <source>
        <dbReference type="ARBA" id="ARBA00022741"/>
    </source>
</evidence>
<evidence type="ECO:0000256" key="4">
    <source>
        <dbReference type="ARBA" id="ARBA00022679"/>
    </source>
</evidence>
<dbReference type="Gene3D" id="3.30.200.20">
    <property type="entry name" value="Phosphorylase Kinase, domain 1"/>
    <property type="match status" value="1"/>
</dbReference>
<dbReference type="Pfam" id="PF00069">
    <property type="entry name" value="Pkinase"/>
    <property type="match status" value="1"/>
</dbReference>
<dbReference type="RefSeq" id="XP_009265562.1">
    <property type="nucleotide sequence ID" value="XM_009267287.1"/>
</dbReference>
<evidence type="ECO:0000256" key="8">
    <source>
        <dbReference type="ARBA" id="ARBA00023242"/>
    </source>
</evidence>
<dbReference type="KEGG" id="ero:EROM_110830"/>
<dbReference type="GO" id="GO:0004674">
    <property type="term" value="F:protein serine/threonine kinase activity"/>
    <property type="evidence" value="ECO:0007669"/>
    <property type="project" value="UniProtKB-KW"/>
</dbReference>
<evidence type="ECO:0000256" key="11">
    <source>
        <dbReference type="SAM" id="MobiDB-lite"/>
    </source>
</evidence>
<dbReference type="InterPro" id="IPR000719">
    <property type="entry name" value="Prot_kinase_dom"/>
</dbReference>
<keyword evidence="8" id="KW-0539">Nucleus</keyword>
<dbReference type="SMART" id="SM00220">
    <property type="entry name" value="S_TKc"/>
    <property type="match status" value="1"/>
</dbReference>
<keyword evidence="3 10" id="KW-0723">Serine/threonine-protein kinase</keyword>
<comment type="subcellular location">
    <subcellularLocation>
        <location evidence="1">Nucleus</location>
    </subcellularLocation>
</comment>
<dbReference type="OrthoDB" id="28397at2759"/>
<gene>
    <name evidence="13" type="ordered locus">EROM_110830</name>
</gene>
<keyword evidence="4" id="KW-0808">Transferase</keyword>
<evidence type="ECO:0000256" key="3">
    <source>
        <dbReference type="ARBA" id="ARBA00022527"/>
    </source>
</evidence>
<feature type="compositionally biased region" description="Basic residues" evidence="11">
    <location>
        <begin position="316"/>
        <end position="329"/>
    </location>
</feature>
<organism evidence="13 14">
    <name type="scientific">Encephalitozoon romaleae (strain SJ-2008)</name>
    <name type="common">Microsporidian parasite</name>
    <dbReference type="NCBI Taxonomy" id="1178016"/>
    <lineage>
        <taxon>Eukaryota</taxon>
        <taxon>Fungi</taxon>
        <taxon>Fungi incertae sedis</taxon>
        <taxon>Microsporidia</taxon>
        <taxon>Unikaryonidae</taxon>
        <taxon>Encephalitozoon</taxon>
    </lineage>
</organism>
<dbReference type="InterPro" id="IPR011009">
    <property type="entry name" value="Kinase-like_dom_sf"/>
</dbReference>
<evidence type="ECO:0000313" key="14">
    <source>
        <dbReference type="Proteomes" id="UP000010094"/>
    </source>
</evidence>
<dbReference type="PROSITE" id="PS50011">
    <property type="entry name" value="PROTEIN_KINASE_DOM"/>
    <property type="match status" value="1"/>
</dbReference>
<dbReference type="InterPro" id="IPR050108">
    <property type="entry name" value="CDK"/>
</dbReference>
<sequence length="329" mass="37699">MGLSEEGEIFEYRRFTITKMEYKKIRTIGEGTFGQVILAGKGRARYALKKVNKEKEGLSVTTIREIQALREMNHPSIIKLIEMVVEPNGDVYMVFPYFPYDLNRFIRSNRPTSDEIKHIFYQIVKGVHYIHSKGVMHRDLKSANILLDHRLNASIADFGMARHVTKSGMYTPGMVTLWYRPPEILLGSSSYTYSVDVWSLGCILTEMYLGHMIFQGSTEILQLEMIIHACGSINESTYPGVQNLPGFRNFRLPQSPRRIEAIIAKHDESAVGLVSRMLCLDPSKRITMDQIIENKYFDNEVFKDSSGTEFQDGCHRRGKPSPCKRKNVD</sequence>
<evidence type="ECO:0000256" key="2">
    <source>
        <dbReference type="ARBA" id="ARBA00006485"/>
    </source>
</evidence>
<evidence type="ECO:0000256" key="7">
    <source>
        <dbReference type="ARBA" id="ARBA00022840"/>
    </source>
</evidence>
<dbReference type="SUPFAM" id="SSF56112">
    <property type="entry name" value="Protein kinase-like (PK-like)"/>
    <property type="match status" value="1"/>
</dbReference>
<feature type="binding site" evidence="9">
    <location>
        <position position="49"/>
    </location>
    <ligand>
        <name>ATP</name>
        <dbReference type="ChEBI" id="CHEBI:30616"/>
    </ligand>
</feature>